<dbReference type="Pfam" id="PF10022">
    <property type="entry name" value="DUF2264"/>
    <property type="match status" value="1"/>
</dbReference>
<dbReference type="InterPro" id="IPR016624">
    <property type="entry name" value="UCP014753"/>
</dbReference>
<dbReference type="EMBL" id="JPKY01000042">
    <property type="protein sequence ID" value="KFH44777.1"/>
    <property type="molecule type" value="Genomic_DNA"/>
</dbReference>
<accession>A0A086T5Z5</accession>
<dbReference type="Proteomes" id="UP000029964">
    <property type="component" value="Unassembled WGS sequence"/>
</dbReference>
<name>A0A086T5Z5_HAPC1</name>
<feature type="domain" description="DUF2264" evidence="2">
    <location>
        <begin position="380"/>
        <end position="675"/>
    </location>
</feature>
<reference evidence="4" key="1">
    <citation type="journal article" date="2014" name="Genome Announc.">
        <title>Genome sequence and annotation of Acremonium chrysogenum, producer of the beta-lactam antibiotic cephalosporin C.</title>
        <authorList>
            <person name="Terfehr D."/>
            <person name="Dahlmann T.A."/>
            <person name="Specht T."/>
            <person name="Zadra I."/>
            <person name="Kuernsteiner H."/>
            <person name="Kueck U."/>
        </authorList>
    </citation>
    <scope>NUCLEOTIDE SEQUENCE [LARGE SCALE GENOMIC DNA]</scope>
    <source>
        <strain evidence="4">ATCC 11550 / CBS 779.69 / DSM 880 / IAM 14645 / JCM 23072 / IMI 49137</strain>
    </source>
</reference>
<organism evidence="3 4">
    <name type="scientific">Hapsidospora chrysogenum (strain ATCC 11550 / CBS 779.69 / DSM 880 / IAM 14645 / JCM 23072 / IMI 49137)</name>
    <name type="common">Acremonium chrysogenum</name>
    <dbReference type="NCBI Taxonomy" id="857340"/>
    <lineage>
        <taxon>Eukaryota</taxon>
        <taxon>Fungi</taxon>
        <taxon>Dikarya</taxon>
        <taxon>Ascomycota</taxon>
        <taxon>Pezizomycotina</taxon>
        <taxon>Sordariomycetes</taxon>
        <taxon>Hypocreomycetidae</taxon>
        <taxon>Hypocreales</taxon>
        <taxon>Bionectriaceae</taxon>
        <taxon>Hapsidospora</taxon>
    </lineage>
</organism>
<evidence type="ECO:0008006" key="5">
    <source>
        <dbReference type="Google" id="ProtNLM"/>
    </source>
</evidence>
<comment type="caution">
    <text evidence="3">The sequence shown here is derived from an EMBL/GenBank/DDBJ whole genome shotgun (WGS) entry which is preliminary data.</text>
</comment>
<protein>
    <recommendedName>
        <fullName evidence="5">DUF2264 domain-containing protein</fullName>
    </recommendedName>
</protein>
<gene>
    <name evidence="3" type="ORF">ACRE_043930</name>
</gene>
<evidence type="ECO:0000313" key="4">
    <source>
        <dbReference type="Proteomes" id="UP000029964"/>
    </source>
</evidence>
<keyword evidence="4" id="KW-1185">Reference proteome</keyword>
<dbReference type="PANTHER" id="PTHR35339:SF2">
    <property type="entry name" value="DUF2264 DOMAIN-CONTAINING PROTEIN-RELATED"/>
    <property type="match status" value="1"/>
</dbReference>
<dbReference type="Pfam" id="PF20938">
    <property type="entry name" value="DUF2264_C"/>
    <property type="match status" value="1"/>
</dbReference>
<dbReference type="HOGENOM" id="CLU_028269_1_0_1"/>
<feature type="domain" description="DUF2264" evidence="1">
    <location>
        <begin position="14"/>
        <end position="365"/>
    </location>
</feature>
<dbReference type="AlphaFoldDB" id="A0A086T5Z5"/>
<evidence type="ECO:0000259" key="2">
    <source>
        <dbReference type="Pfam" id="PF20938"/>
    </source>
</evidence>
<proteinExistence type="predicted"/>
<evidence type="ECO:0000313" key="3">
    <source>
        <dbReference type="EMBL" id="KFH44777.1"/>
    </source>
</evidence>
<dbReference type="InterPro" id="IPR049237">
    <property type="entry name" value="DUF2264_C"/>
</dbReference>
<evidence type="ECO:0000259" key="1">
    <source>
        <dbReference type="Pfam" id="PF10022"/>
    </source>
</evidence>
<dbReference type="PANTHER" id="PTHR35339">
    <property type="entry name" value="LINALOOL DEHYDRATASE_ISOMERASE DOMAIN-CONTAINING PROTEIN"/>
    <property type="match status" value="1"/>
</dbReference>
<dbReference type="OrthoDB" id="5150166at2759"/>
<sequence length="695" mass="77010">MPLRPGFTDNPLVTRQDVVRAAKALIAPIEQHRSVLGARVKVRPASVALFDDVAAQLEGFSRPLLAVSAMLDDDATLDRWCRGLEAGVDVAGREYWGDIGDFDQRMVETESICVALLAAPEAIVPRMSDKGRMHLVKWLRQINERAIPPNNWRWFRIFVNLALTKVLGVPRQEVEDVMQADFALLDSFHIGQGWSSDGKWGDDRKQADYYSGSFAIQFSQLLYVRFADGDEERVEGYKQQAREFAVEYWRYFDVDGAAIPFGRSMTYRFAFAAFWAAAAVAGVDLPAPVENPGTVKGLLLRHLRWWTRHEDMFNSDGVLNIGFTYPNMYLSEAYNSPQSVYWCLKSLTVLINPEDHAFWQCEELPHPLTQKRDLEACRVVWPPRHIIDSSPEHHYMLSSGQMTTKPHRAKDAKYCKFAYSSTFGFSVPAGLTLEQMAPDSTLCVSIDGGETWKARGGGSAADNVRLERVAIGEDGEQYVEGLTSVWRPWKGMLNLDVETTLVPLAQHWPGWHVRIHRVRWSGEGEAALLAGTIQFIDGGFAIPSLTATSYHVPEVASADDLVTREEGGWYRDSVSALIRSHAGAGGVSILEPESGSASQTSESAIFVLQADPNTNLISPRTFIACVRYEYHVAAALGRPDASGREAWLVSGVFAVSGSRVSAEEVGRLWKRRPAVVRVGAAEGGGGEVRFKVVGG</sequence>
<dbReference type="PIRSF" id="PIRSF014753">
    <property type="entry name" value="UCP014753"/>
    <property type="match status" value="1"/>
</dbReference>
<dbReference type="STRING" id="857340.A0A086T5Z5"/>
<dbReference type="InterPro" id="IPR049349">
    <property type="entry name" value="DUF2264_N"/>
</dbReference>